<gene>
    <name evidence="2" type="ORF">O181_064123</name>
</gene>
<dbReference type="EMBL" id="AVOT02031029">
    <property type="protein sequence ID" value="MBW0524408.1"/>
    <property type="molecule type" value="Genomic_DNA"/>
</dbReference>
<reference evidence="2" key="1">
    <citation type="submission" date="2021-03" db="EMBL/GenBank/DDBJ databases">
        <title>Draft genome sequence of rust myrtle Austropuccinia psidii MF-1, a brazilian biotype.</title>
        <authorList>
            <person name="Quecine M.C."/>
            <person name="Pachon D.M.R."/>
            <person name="Bonatelli M.L."/>
            <person name="Correr F.H."/>
            <person name="Franceschini L.M."/>
            <person name="Leite T.F."/>
            <person name="Margarido G.R.A."/>
            <person name="Almeida C.A."/>
            <person name="Ferrarezi J.A."/>
            <person name="Labate C.A."/>
        </authorList>
    </citation>
    <scope>NUCLEOTIDE SEQUENCE</scope>
    <source>
        <strain evidence="2">MF-1</strain>
    </source>
</reference>
<organism evidence="2 3">
    <name type="scientific">Austropuccinia psidii MF-1</name>
    <dbReference type="NCBI Taxonomy" id="1389203"/>
    <lineage>
        <taxon>Eukaryota</taxon>
        <taxon>Fungi</taxon>
        <taxon>Dikarya</taxon>
        <taxon>Basidiomycota</taxon>
        <taxon>Pucciniomycotina</taxon>
        <taxon>Pucciniomycetes</taxon>
        <taxon>Pucciniales</taxon>
        <taxon>Sphaerophragmiaceae</taxon>
        <taxon>Austropuccinia</taxon>
    </lineage>
</organism>
<dbReference type="AlphaFoldDB" id="A0A9Q3I1A1"/>
<feature type="compositionally biased region" description="Polar residues" evidence="1">
    <location>
        <begin position="107"/>
        <end position="116"/>
    </location>
</feature>
<feature type="region of interest" description="Disordered" evidence="1">
    <location>
        <begin position="87"/>
        <end position="116"/>
    </location>
</feature>
<protein>
    <submittedName>
        <fullName evidence="2">Uncharacterized protein</fullName>
    </submittedName>
</protein>
<name>A0A9Q3I1A1_9BASI</name>
<keyword evidence="3" id="KW-1185">Reference proteome</keyword>
<dbReference type="Proteomes" id="UP000765509">
    <property type="component" value="Unassembled WGS sequence"/>
</dbReference>
<sequence length="116" mass="13145">MGSQAGEQVYLSDIPISPLELQKDFEEITHNEIQTNIRSLPNKKAPGPDLIPNELLKITGQVILKNLQNLLNFCLKIGYFPQTMEESYKHNNPKSRQKRLLQPISIPPNSTTKYSG</sequence>
<proteinExistence type="predicted"/>
<dbReference type="OrthoDB" id="407509at2759"/>
<evidence type="ECO:0000256" key="1">
    <source>
        <dbReference type="SAM" id="MobiDB-lite"/>
    </source>
</evidence>
<accession>A0A9Q3I1A1</accession>
<comment type="caution">
    <text evidence="2">The sequence shown here is derived from an EMBL/GenBank/DDBJ whole genome shotgun (WGS) entry which is preliminary data.</text>
</comment>
<evidence type="ECO:0000313" key="3">
    <source>
        <dbReference type="Proteomes" id="UP000765509"/>
    </source>
</evidence>
<evidence type="ECO:0000313" key="2">
    <source>
        <dbReference type="EMBL" id="MBW0524408.1"/>
    </source>
</evidence>